<evidence type="ECO:0000313" key="3">
    <source>
        <dbReference type="Proteomes" id="UP000324376"/>
    </source>
</evidence>
<keyword evidence="3" id="KW-1185">Reference proteome</keyword>
<evidence type="ECO:0000313" key="2">
    <source>
        <dbReference type="EMBL" id="TYP75102.1"/>
    </source>
</evidence>
<evidence type="ECO:0000259" key="1">
    <source>
        <dbReference type="Pfam" id="PF12867"/>
    </source>
</evidence>
<dbReference type="SUPFAM" id="SSF109854">
    <property type="entry name" value="DinB/YfiT-like putative metalloenzymes"/>
    <property type="match status" value="1"/>
</dbReference>
<protein>
    <submittedName>
        <fullName evidence="2">Putative damage-inducible protein DinB</fullName>
    </submittedName>
</protein>
<dbReference type="RefSeq" id="WP_148782102.1">
    <property type="nucleotide sequence ID" value="NZ_VNHU01000003.1"/>
</dbReference>
<comment type="caution">
    <text evidence="2">The sequence shown here is derived from an EMBL/GenBank/DDBJ whole genome shotgun (WGS) entry which is preliminary data.</text>
</comment>
<accession>A0A5S5C9C9</accession>
<dbReference type="AlphaFoldDB" id="A0A5S5C9C9"/>
<gene>
    <name evidence="2" type="ORF">BD809_103165</name>
</gene>
<feature type="domain" description="DinB-like" evidence="1">
    <location>
        <begin position="18"/>
        <end position="138"/>
    </location>
</feature>
<dbReference type="OrthoDB" id="119432at2"/>
<name>A0A5S5C9C9_9FLAO</name>
<dbReference type="Proteomes" id="UP000324376">
    <property type="component" value="Unassembled WGS sequence"/>
</dbReference>
<dbReference type="Gene3D" id="1.20.120.450">
    <property type="entry name" value="dinb family like domain"/>
    <property type="match status" value="1"/>
</dbReference>
<dbReference type="EMBL" id="VNHU01000003">
    <property type="protein sequence ID" value="TYP75102.1"/>
    <property type="molecule type" value="Genomic_DNA"/>
</dbReference>
<proteinExistence type="predicted"/>
<dbReference type="InterPro" id="IPR024775">
    <property type="entry name" value="DinB-like"/>
</dbReference>
<dbReference type="Pfam" id="PF12867">
    <property type="entry name" value="DinB_2"/>
    <property type="match status" value="1"/>
</dbReference>
<dbReference type="InterPro" id="IPR034660">
    <property type="entry name" value="DinB/YfiT-like"/>
</dbReference>
<sequence>MKIDDIHEFIEYYSKIKKRTQRLFDYIPEDKLEWRYRKGAFTIGDQIRHLANIERFMYAETVQRKKSKYAGCGITYAAGLENVIEYYNKKHIESLQIFKTLSNEDLFKKCTTPANIDITIWKWLRAMVEHEVHHRAQLYMYLSLLEIKTPPLFGLSSEEVSMKSEK</sequence>
<reference evidence="2 3" key="1">
    <citation type="submission" date="2019-07" db="EMBL/GenBank/DDBJ databases">
        <title>Genomic Encyclopedia of Archaeal and Bacterial Type Strains, Phase II (KMG-II): from individual species to whole genera.</title>
        <authorList>
            <person name="Goeker M."/>
        </authorList>
    </citation>
    <scope>NUCLEOTIDE SEQUENCE [LARGE SCALE GENOMIC DNA]</scope>
    <source>
        <strain evidence="2 3">DSM 17527</strain>
    </source>
</reference>
<organism evidence="2 3">
    <name type="scientific">Aquimarina intermedia</name>
    <dbReference type="NCBI Taxonomy" id="350814"/>
    <lineage>
        <taxon>Bacteria</taxon>
        <taxon>Pseudomonadati</taxon>
        <taxon>Bacteroidota</taxon>
        <taxon>Flavobacteriia</taxon>
        <taxon>Flavobacteriales</taxon>
        <taxon>Flavobacteriaceae</taxon>
        <taxon>Aquimarina</taxon>
    </lineage>
</organism>